<dbReference type="InterPro" id="IPR055568">
    <property type="entry name" value="DUF7144"/>
</dbReference>
<feature type="transmembrane region" description="Helical" evidence="1">
    <location>
        <begin position="107"/>
        <end position="126"/>
    </location>
</feature>
<evidence type="ECO:0000313" key="4">
    <source>
        <dbReference type="Proteomes" id="UP000094426"/>
    </source>
</evidence>
<dbReference type="OrthoDB" id="4981655at2"/>
<keyword evidence="1" id="KW-0812">Transmembrane</keyword>
<dbReference type="Pfam" id="PF23636">
    <property type="entry name" value="DUF7144"/>
    <property type="match status" value="1"/>
</dbReference>
<keyword evidence="1" id="KW-1133">Transmembrane helix</keyword>
<reference evidence="3 4" key="1">
    <citation type="submission" date="2015-11" db="EMBL/GenBank/DDBJ databases">
        <authorList>
            <person name="Zhang Y."/>
            <person name="Guo Z."/>
        </authorList>
    </citation>
    <scope>NUCLEOTIDE SEQUENCE [LARGE SCALE GENOMIC DNA]</scope>
    <source>
        <strain evidence="4">gdw1</strain>
    </source>
</reference>
<sequence length="132" mass="13814">MPKRPGSVTFVAVLAYINGVLSIVGGAIVLFVRDSMARADDTGALAGITTSAILSIVIGIVVLLVARGLLNGNTFSRAVVTIVMIISVLNGILQLLTHQLAGGVVEILWAFLVLSLLFTARANAFFHARPSN</sequence>
<feature type="transmembrane region" description="Helical" evidence="1">
    <location>
        <begin position="44"/>
        <end position="66"/>
    </location>
</feature>
<accession>A0A1E2SKI9</accession>
<keyword evidence="1" id="KW-0472">Membrane</keyword>
<feature type="transmembrane region" description="Helical" evidence="1">
    <location>
        <begin position="7"/>
        <end position="32"/>
    </location>
</feature>
<dbReference type="AlphaFoldDB" id="A0A1E2SKI9"/>
<evidence type="ECO:0000256" key="1">
    <source>
        <dbReference type="SAM" id="Phobius"/>
    </source>
</evidence>
<dbReference type="Proteomes" id="UP000094426">
    <property type="component" value="Unassembled WGS sequence"/>
</dbReference>
<name>A0A1E2SKI9_LEIXY</name>
<feature type="domain" description="DUF7144" evidence="2">
    <location>
        <begin position="8"/>
        <end position="120"/>
    </location>
</feature>
<evidence type="ECO:0000259" key="2">
    <source>
        <dbReference type="Pfam" id="PF23636"/>
    </source>
</evidence>
<gene>
    <name evidence="3" type="ORF">ATY41_10625</name>
</gene>
<feature type="transmembrane region" description="Helical" evidence="1">
    <location>
        <begin position="78"/>
        <end position="101"/>
    </location>
</feature>
<dbReference type="EMBL" id="LNZG01000015">
    <property type="protein sequence ID" value="ODA90273.1"/>
    <property type="molecule type" value="Genomic_DNA"/>
</dbReference>
<evidence type="ECO:0000313" key="3">
    <source>
        <dbReference type="EMBL" id="ODA90273.1"/>
    </source>
</evidence>
<comment type="caution">
    <text evidence="3">The sequence shown here is derived from an EMBL/GenBank/DDBJ whole genome shotgun (WGS) entry which is preliminary data.</text>
</comment>
<protein>
    <recommendedName>
        <fullName evidence="2">DUF7144 domain-containing protein</fullName>
    </recommendedName>
</protein>
<dbReference type="RefSeq" id="WP_041767141.1">
    <property type="nucleotide sequence ID" value="NZ_LNZG01000015.1"/>
</dbReference>
<proteinExistence type="predicted"/>
<organism evidence="3 4">
    <name type="scientific">Leifsonia xyli subsp. xyli</name>
    <dbReference type="NCBI Taxonomy" id="59736"/>
    <lineage>
        <taxon>Bacteria</taxon>
        <taxon>Bacillati</taxon>
        <taxon>Actinomycetota</taxon>
        <taxon>Actinomycetes</taxon>
        <taxon>Micrococcales</taxon>
        <taxon>Microbacteriaceae</taxon>
        <taxon>Leifsonia</taxon>
    </lineage>
</organism>